<evidence type="ECO:0000313" key="2">
    <source>
        <dbReference type="Proteomes" id="UP001044222"/>
    </source>
</evidence>
<comment type="caution">
    <text evidence="1">The sequence shown here is derived from an EMBL/GenBank/DDBJ whole genome shotgun (WGS) entry which is preliminary data.</text>
</comment>
<name>A0A9D3RKQ6_ANGAN</name>
<dbReference type="Proteomes" id="UP001044222">
    <property type="component" value="Chromosome 18"/>
</dbReference>
<proteinExistence type="predicted"/>
<keyword evidence="2" id="KW-1185">Reference proteome</keyword>
<protein>
    <submittedName>
        <fullName evidence="1">Uncharacterized protein</fullName>
    </submittedName>
</protein>
<organism evidence="1 2">
    <name type="scientific">Anguilla anguilla</name>
    <name type="common">European freshwater eel</name>
    <name type="synonym">Muraena anguilla</name>
    <dbReference type="NCBI Taxonomy" id="7936"/>
    <lineage>
        <taxon>Eukaryota</taxon>
        <taxon>Metazoa</taxon>
        <taxon>Chordata</taxon>
        <taxon>Craniata</taxon>
        <taxon>Vertebrata</taxon>
        <taxon>Euteleostomi</taxon>
        <taxon>Actinopterygii</taxon>
        <taxon>Neopterygii</taxon>
        <taxon>Teleostei</taxon>
        <taxon>Anguilliformes</taxon>
        <taxon>Anguillidae</taxon>
        <taxon>Anguilla</taxon>
    </lineage>
</organism>
<evidence type="ECO:0000313" key="1">
    <source>
        <dbReference type="EMBL" id="KAG5831342.1"/>
    </source>
</evidence>
<sequence length="116" mass="12574">MEESRQHVSAMSKLELRSLHKTHPAHLVPDAQGEVLGPGAVLEGVESWPLKGLLDGVSVAVRSGQQQIPLSDALKGYFPACAPEPVSQPNWVEGRLFDEATDVVATWVGRVLQRRG</sequence>
<gene>
    <name evidence="1" type="ORF">ANANG_G00302750</name>
</gene>
<dbReference type="AlphaFoldDB" id="A0A9D3RKQ6"/>
<dbReference type="EMBL" id="JAFIRN010000018">
    <property type="protein sequence ID" value="KAG5831342.1"/>
    <property type="molecule type" value="Genomic_DNA"/>
</dbReference>
<reference evidence="1" key="1">
    <citation type="submission" date="2021-01" db="EMBL/GenBank/DDBJ databases">
        <title>A chromosome-scale assembly of European eel, Anguilla anguilla.</title>
        <authorList>
            <person name="Henkel C."/>
            <person name="Jong-Raadsen S.A."/>
            <person name="Dufour S."/>
            <person name="Weltzien F.-A."/>
            <person name="Palstra A.P."/>
            <person name="Pelster B."/>
            <person name="Spaink H.P."/>
            <person name="Van Den Thillart G.E."/>
            <person name="Jansen H."/>
            <person name="Zahm M."/>
            <person name="Klopp C."/>
            <person name="Cedric C."/>
            <person name="Louis A."/>
            <person name="Berthelot C."/>
            <person name="Parey E."/>
            <person name="Roest Crollius H."/>
            <person name="Montfort J."/>
            <person name="Robinson-Rechavi M."/>
            <person name="Bucao C."/>
            <person name="Bouchez O."/>
            <person name="Gislard M."/>
            <person name="Lluch J."/>
            <person name="Milhes M."/>
            <person name="Lampietro C."/>
            <person name="Lopez Roques C."/>
            <person name="Donnadieu C."/>
            <person name="Braasch I."/>
            <person name="Desvignes T."/>
            <person name="Postlethwait J."/>
            <person name="Bobe J."/>
            <person name="Guiguen Y."/>
            <person name="Dirks R."/>
        </authorList>
    </citation>
    <scope>NUCLEOTIDE SEQUENCE</scope>
    <source>
        <strain evidence="1">Tag_6206</strain>
        <tissue evidence="1">Liver</tissue>
    </source>
</reference>
<accession>A0A9D3RKQ6</accession>